<dbReference type="EMBL" id="JADGJQ010000046">
    <property type="protein sequence ID" value="KAJ3175958.1"/>
    <property type="molecule type" value="Genomic_DNA"/>
</dbReference>
<dbReference type="GO" id="GO:0030008">
    <property type="term" value="C:TRAPP complex"/>
    <property type="evidence" value="ECO:0007669"/>
    <property type="project" value="TreeGrafter"/>
</dbReference>
<feature type="region of interest" description="Disordered" evidence="1">
    <location>
        <begin position="55"/>
        <end position="85"/>
    </location>
</feature>
<protein>
    <submittedName>
        <fullName evidence="2">Trafficking protein particle complex subunit 12</fullName>
    </submittedName>
</protein>
<dbReference type="Gene3D" id="1.25.40.10">
    <property type="entry name" value="Tetratricopeptide repeat domain"/>
    <property type="match status" value="1"/>
</dbReference>
<dbReference type="GO" id="GO:0005794">
    <property type="term" value="C:Golgi apparatus"/>
    <property type="evidence" value="ECO:0007669"/>
    <property type="project" value="TreeGrafter"/>
</dbReference>
<comment type="caution">
    <text evidence="2">The sequence shown here is derived from an EMBL/GenBank/DDBJ whole genome shotgun (WGS) entry which is preliminary data.</text>
</comment>
<feature type="compositionally biased region" description="Low complexity" evidence="1">
    <location>
        <begin position="31"/>
        <end position="41"/>
    </location>
</feature>
<name>A0AAD5XR29_9FUNG</name>
<dbReference type="PANTHER" id="PTHR21581">
    <property type="entry name" value="D-ALANYL-D-ALANINE CARBOXYPEPTIDASE"/>
    <property type="match status" value="1"/>
</dbReference>
<evidence type="ECO:0000313" key="2">
    <source>
        <dbReference type="EMBL" id="KAJ3175958.1"/>
    </source>
</evidence>
<dbReference type="Proteomes" id="UP001212152">
    <property type="component" value="Unassembled WGS sequence"/>
</dbReference>
<evidence type="ECO:0000313" key="3">
    <source>
        <dbReference type="Proteomes" id="UP001212152"/>
    </source>
</evidence>
<dbReference type="PANTHER" id="PTHR21581:SF6">
    <property type="entry name" value="TRAFFICKING PROTEIN PARTICLE COMPLEX SUBUNIT 12"/>
    <property type="match status" value="1"/>
</dbReference>
<accession>A0AAD5XR29</accession>
<gene>
    <name evidence="2" type="primary">TRAPPC12</name>
    <name evidence="2" type="ORF">HDU87_005622</name>
</gene>
<organism evidence="2 3">
    <name type="scientific">Geranomyces variabilis</name>
    <dbReference type="NCBI Taxonomy" id="109894"/>
    <lineage>
        <taxon>Eukaryota</taxon>
        <taxon>Fungi</taxon>
        <taxon>Fungi incertae sedis</taxon>
        <taxon>Chytridiomycota</taxon>
        <taxon>Chytridiomycota incertae sedis</taxon>
        <taxon>Chytridiomycetes</taxon>
        <taxon>Spizellomycetales</taxon>
        <taxon>Powellomycetaceae</taxon>
        <taxon>Geranomyces</taxon>
    </lineage>
</organism>
<reference evidence="2" key="1">
    <citation type="submission" date="2020-05" db="EMBL/GenBank/DDBJ databases">
        <title>Phylogenomic resolution of chytrid fungi.</title>
        <authorList>
            <person name="Stajich J.E."/>
            <person name="Amses K."/>
            <person name="Simmons R."/>
            <person name="Seto K."/>
            <person name="Myers J."/>
            <person name="Bonds A."/>
            <person name="Quandt C.A."/>
            <person name="Barry K."/>
            <person name="Liu P."/>
            <person name="Grigoriev I."/>
            <person name="Longcore J.E."/>
            <person name="James T.Y."/>
        </authorList>
    </citation>
    <scope>NUCLEOTIDE SEQUENCE</scope>
    <source>
        <strain evidence="2">JEL0379</strain>
    </source>
</reference>
<evidence type="ECO:0000256" key="1">
    <source>
        <dbReference type="SAM" id="MobiDB-lite"/>
    </source>
</evidence>
<keyword evidence="3" id="KW-1185">Reference proteome</keyword>
<dbReference type="InterPro" id="IPR011990">
    <property type="entry name" value="TPR-like_helical_dom_sf"/>
</dbReference>
<proteinExistence type="predicted"/>
<feature type="region of interest" description="Disordered" evidence="1">
    <location>
        <begin position="1"/>
        <end position="41"/>
    </location>
</feature>
<dbReference type="SUPFAM" id="SSF48452">
    <property type="entry name" value="TPR-like"/>
    <property type="match status" value="1"/>
</dbReference>
<feature type="compositionally biased region" description="Polar residues" evidence="1">
    <location>
        <begin position="1"/>
        <end position="17"/>
    </location>
</feature>
<sequence length="645" mass="68950">MEEQRPSTVSADPSSTAPAGWPPTNDPGHGLQPPLQQQPQQDVELLVDQHHQLAVSDLLDDVGEPPQQQLPPPPSMVSGTIASNSADALPEDVTLGTEMLADPLLAAQPEPVSQAVSEPPAPPFKDEMASAGFDEVAATPAPPGVGPGQDPLIPYFQSQPPDDLAHDPFANLPPIAPAPTLVCPIAPSPNSQISPDAAATPKPISPSAGSIISFENASMSGQRASAVDKNLPGIPHTVQPPVRMDRRASSIFAQNAPLGPSAPLDPKFAHLPTCRWIDAAVFYDIPPRDPVGEIFSKAFPPTSNQPRPARRIVRVEDVLNQPDPLLALVAAHSWRSVASYARSRLIDTHPTDVPAIMRLWFVRILALTKLKLHEFASGELQKVAPDLDSMALHYETYPETFPGRSGSMVSFEIRMYWARIPAFKGRPMETINRLYALLRAVRAAAAGTESGDVARAATRAVQVQLSIANIFLVDLRDHRAATAILVALCAQYPADAQLAAALGRLYLQVGNIPAARAAFARHPGSAPTTRLANQAFLDLAEGAFPESLEPLTNLLAAQAGASPTHFNNVALAHLYTGNVTQAVSFLDSIVIEQPQRAASCEDLLFNLCSLYDLCDCSVERKRKLVAGVVAKWAGDSFNPACLKLQ</sequence>
<dbReference type="AlphaFoldDB" id="A0AAD5XR29"/>